<comment type="caution">
    <text evidence="5">The sequence shown here is derived from an EMBL/GenBank/DDBJ whole genome shotgun (WGS) entry which is preliminary data.</text>
</comment>
<evidence type="ECO:0000313" key="6">
    <source>
        <dbReference type="Proteomes" id="UP001144805"/>
    </source>
</evidence>
<gene>
    <name evidence="5" type="ORF">OSH07_01365</name>
</gene>
<accession>A0A9X3DXT5</accession>
<organism evidence="5 6">
    <name type="scientific">Kaistia nematophila</name>
    <dbReference type="NCBI Taxonomy" id="2994654"/>
    <lineage>
        <taxon>Bacteria</taxon>
        <taxon>Pseudomonadati</taxon>
        <taxon>Pseudomonadota</taxon>
        <taxon>Alphaproteobacteria</taxon>
        <taxon>Hyphomicrobiales</taxon>
        <taxon>Kaistiaceae</taxon>
        <taxon>Kaistia</taxon>
    </lineage>
</organism>
<dbReference type="PRINTS" id="PR00778">
    <property type="entry name" value="HTHARSR"/>
</dbReference>
<sequence>MAVFLDLSAFEANALQVADLLRALGNEKRLMMLCKLVEHGEMTVGALADAVGLGQSALSQHLARMRDEDIVAFRRDGQTLWYRIADPRIEEMMALLHRLYCRDKPAG</sequence>
<name>A0A9X3DXT5_9HYPH</name>
<dbReference type="PANTHER" id="PTHR33154:SF28">
    <property type="entry name" value="HTH-TYPE TRANSCRIPTIONAL REGULATOR YGAV-RELATED"/>
    <property type="match status" value="1"/>
</dbReference>
<dbReference type="NCBIfam" id="NF033788">
    <property type="entry name" value="HTH_metalloreg"/>
    <property type="match status" value="1"/>
</dbReference>
<keyword evidence="3" id="KW-0804">Transcription</keyword>
<evidence type="ECO:0000256" key="2">
    <source>
        <dbReference type="ARBA" id="ARBA00023125"/>
    </source>
</evidence>
<dbReference type="InterPro" id="IPR001845">
    <property type="entry name" value="HTH_ArsR_DNA-bd_dom"/>
</dbReference>
<evidence type="ECO:0000256" key="3">
    <source>
        <dbReference type="ARBA" id="ARBA00023163"/>
    </source>
</evidence>
<feature type="domain" description="HTH arsR-type" evidence="4">
    <location>
        <begin position="9"/>
        <end position="104"/>
    </location>
</feature>
<dbReference type="Gene3D" id="1.10.10.10">
    <property type="entry name" value="Winged helix-like DNA-binding domain superfamily/Winged helix DNA-binding domain"/>
    <property type="match status" value="1"/>
</dbReference>
<reference evidence="5" key="1">
    <citation type="submission" date="2022-11" db="EMBL/GenBank/DDBJ databases">
        <title>Biodiversity and phylogenetic relationships of bacteria.</title>
        <authorList>
            <person name="Machado R.A.R."/>
            <person name="Bhat A."/>
            <person name="Loulou A."/>
            <person name="Kallel S."/>
        </authorList>
    </citation>
    <scope>NUCLEOTIDE SEQUENCE</scope>
    <source>
        <strain evidence="5">K-TC2</strain>
    </source>
</reference>
<evidence type="ECO:0000313" key="5">
    <source>
        <dbReference type="EMBL" id="MCX5567834.1"/>
    </source>
</evidence>
<keyword evidence="6" id="KW-1185">Reference proteome</keyword>
<dbReference type="Pfam" id="PF01022">
    <property type="entry name" value="HTH_5"/>
    <property type="match status" value="1"/>
</dbReference>
<dbReference type="SUPFAM" id="SSF46785">
    <property type="entry name" value="Winged helix' DNA-binding domain"/>
    <property type="match status" value="1"/>
</dbReference>
<dbReference type="CDD" id="cd00090">
    <property type="entry name" value="HTH_ARSR"/>
    <property type="match status" value="1"/>
</dbReference>
<dbReference type="AlphaFoldDB" id="A0A9X3DXT5"/>
<dbReference type="SMART" id="SM00418">
    <property type="entry name" value="HTH_ARSR"/>
    <property type="match status" value="1"/>
</dbReference>
<protein>
    <submittedName>
        <fullName evidence="5">Metalloregulator ArsR/SmtB family transcription factor</fullName>
    </submittedName>
</protein>
<dbReference type="PANTHER" id="PTHR33154">
    <property type="entry name" value="TRANSCRIPTIONAL REGULATOR, ARSR FAMILY"/>
    <property type="match status" value="1"/>
</dbReference>
<proteinExistence type="predicted"/>
<evidence type="ECO:0000256" key="1">
    <source>
        <dbReference type="ARBA" id="ARBA00023015"/>
    </source>
</evidence>
<dbReference type="InterPro" id="IPR051081">
    <property type="entry name" value="HTH_MetalResp_TranReg"/>
</dbReference>
<evidence type="ECO:0000259" key="4">
    <source>
        <dbReference type="PROSITE" id="PS50987"/>
    </source>
</evidence>
<dbReference type="InterPro" id="IPR036390">
    <property type="entry name" value="WH_DNA-bd_sf"/>
</dbReference>
<keyword evidence="2" id="KW-0238">DNA-binding</keyword>
<dbReference type="PROSITE" id="PS50987">
    <property type="entry name" value="HTH_ARSR_2"/>
    <property type="match status" value="1"/>
</dbReference>
<dbReference type="EMBL" id="JAPKNK010000001">
    <property type="protein sequence ID" value="MCX5567834.1"/>
    <property type="molecule type" value="Genomic_DNA"/>
</dbReference>
<dbReference type="RefSeq" id="WP_266336810.1">
    <property type="nucleotide sequence ID" value="NZ_JAPKNK010000001.1"/>
</dbReference>
<dbReference type="InterPro" id="IPR011991">
    <property type="entry name" value="ArsR-like_HTH"/>
</dbReference>
<dbReference type="Proteomes" id="UP001144805">
    <property type="component" value="Unassembled WGS sequence"/>
</dbReference>
<keyword evidence="1" id="KW-0805">Transcription regulation</keyword>
<dbReference type="GO" id="GO:0003677">
    <property type="term" value="F:DNA binding"/>
    <property type="evidence" value="ECO:0007669"/>
    <property type="project" value="UniProtKB-KW"/>
</dbReference>
<dbReference type="GO" id="GO:0003700">
    <property type="term" value="F:DNA-binding transcription factor activity"/>
    <property type="evidence" value="ECO:0007669"/>
    <property type="project" value="InterPro"/>
</dbReference>
<dbReference type="InterPro" id="IPR036388">
    <property type="entry name" value="WH-like_DNA-bd_sf"/>
</dbReference>